<protein>
    <recommendedName>
        <fullName evidence="3">Protein kinase domain-containing protein</fullName>
    </recommendedName>
</protein>
<dbReference type="InterPro" id="IPR011009">
    <property type="entry name" value="Kinase-like_dom_sf"/>
</dbReference>
<dbReference type="PROSITE" id="PS00108">
    <property type="entry name" value="PROTEIN_KINASE_ST"/>
    <property type="match status" value="1"/>
</dbReference>
<evidence type="ECO:0000256" key="2">
    <source>
        <dbReference type="SAM" id="Phobius"/>
    </source>
</evidence>
<organism evidence="4 5">
    <name type="scientific">Fusarium avenaceum</name>
    <dbReference type="NCBI Taxonomy" id="40199"/>
    <lineage>
        <taxon>Eukaryota</taxon>
        <taxon>Fungi</taxon>
        <taxon>Dikarya</taxon>
        <taxon>Ascomycota</taxon>
        <taxon>Pezizomycotina</taxon>
        <taxon>Sordariomycetes</taxon>
        <taxon>Hypocreomycetidae</taxon>
        <taxon>Hypocreales</taxon>
        <taxon>Nectriaceae</taxon>
        <taxon>Fusarium</taxon>
        <taxon>Fusarium tricinctum species complex</taxon>
    </lineage>
</organism>
<dbReference type="GO" id="GO:0005524">
    <property type="term" value="F:ATP binding"/>
    <property type="evidence" value="ECO:0007669"/>
    <property type="project" value="InterPro"/>
</dbReference>
<evidence type="ECO:0000259" key="3">
    <source>
        <dbReference type="PROSITE" id="PS50011"/>
    </source>
</evidence>
<proteinExistence type="predicted"/>
<sequence length="855" mass="96636">MSHNDWVSFAIPSYRLRLSDLRKTLDGIYHGQFEISAKADRFFILAPRYLDPAEKELVADGNEYRHILEENKAVKASTRNQRPVHEAVRASAENQPVAETRPKRPRRYRGQPRSKPSTEQPDSPDTSQIPLFDATTQVVPPLEIEAHTTPDQVLIVIENATTDDDGRTLQGLYATPVASGETSKVFGVETRLSLNGQLSTSKDVVRKCAVKRLRESTSIDQFWTEYESLKHIKSLNHPHLVDTLSVFRSEVGARQYFNFVFPLALSNLKRLFRDPYVPVSLRNRNLDSLWGQIPGLSSAVAYLHNSARMAHRDIKPSNILIYEEHSGTGVLLKLTDFGLSVELSRAKTWEQGSRARQSAWLYDSPEVRNVFPITEVAEPSAKFKIPSSSDLMANDIWKLGCVFTEILAFLVGGGSAGVEEFRDHITTTEDKISSDVFNDTRFDDGEQVKHQVIEFIDRMAYKDYRARILQPMISDMLAKSVRRPTIAHVCEKLAENNFPNICYNDGVRVIRFIPEDRLACSRFDTLKLKIEEWTGRPIDWAPLKQPLPRLDDGGYMATWKWHGVDLSLALSQDDFDRYRATCFPVATNSIPLLPLTRQGLTAQKAAKPNFPIQSGNHGQPSQSSLGTNVFAANVPPAVPTSVDTRDIYWCIERNFTEPTEIYLSPIQNAETLDDEQLFHQVNKAIGSTEGWIRRLFSWKRCTAIDFVQFLVIWENKDQVNPIQKELPPPATPLYNHSVPVPHDFHMRAAGLQMVFGLHDPKKGRGETSIISMLPKKLNPPPFSRKISEPGWGLHAKMGFSHRRFLVWLLFCIILGGTFVVIWLVLVNPTDLQNAFIPSFLFAALLTVAMGLLQAA</sequence>
<evidence type="ECO:0000313" key="4">
    <source>
        <dbReference type="EMBL" id="KAG5655323.1"/>
    </source>
</evidence>
<dbReference type="SUPFAM" id="SSF56112">
    <property type="entry name" value="Protein kinase-like (PK-like)"/>
    <property type="match status" value="1"/>
</dbReference>
<feature type="transmembrane region" description="Helical" evidence="2">
    <location>
        <begin position="804"/>
        <end position="825"/>
    </location>
</feature>
<keyword evidence="5" id="KW-1185">Reference proteome</keyword>
<keyword evidence="2" id="KW-0472">Membrane</keyword>
<reference evidence="4" key="1">
    <citation type="submission" date="2021-04" db="EMBL/GenBank/DDBJ databases">
        <title>Draft genome of Fusarium avenaceum strain F156N33, isolated from an atmospheric sample in Virginia.</title>
        <authorList>
            <person name="Yang S."/>
            <person name="Vinatzer B.A."/>
            <person name="Coleman J."/>
        </authorList>
    </citation>
    <scope>NUCLEOTIDE SEQUENCE</scope>
    <source>
        <strain evidence="4">F156N33</strain>
    </source>
</reference>
<dbReference type="AlphaFoldDB" id="A0A9P7GVU3"/>
<feature type="compositionally biased region" description="Polar residues" evidence="1">
    <location>
        <begin position="114"/>
        <end position="129"/>
    </location>
</feature>
<keyword evidence="2" id="KW-1133">Transmembrane helix</keyword>
<dbReference type="InterPro" id="IPR000719">
    <property type="entry name" value="Prot_kinase_dom"/>
</dbReference>
<dbReference type="EMBL" id="JAGPUO010000031">
    <property type="protein sequence ID" value="KAG5655323.1"/>
    <property type="molecule type" value="Genomic_DNA"/>
</dbReference>
<dbReference type="Pfam" id="PF00069">
    <property type="entry name" value="Pkinase"/>
    <property type="match status" value="1"/>
</dbReference>
<gene>
    <name evidence="4" type="ORF">KAF25_010475</name>
</gene>
<evidence type="ECO:0000313" key="5">
    <source>
        <dbReference type="Proteomes" id="UP000782241"/>
    </source>
</evidence>
<dbReference type="PANTHER" id="PTHR24359:SF1">
    <property type="entry name" value="INHIBITOR OF NUCLEAR FACTOR KAPPA-B KINASE EPSILON SUBUNIT HOMOLOG 1-RELATED"/>
    <property type="match status" value="1"/>
</dbReference>
<comment type="caution">
    <text evidence="4">The sequence shown here is derived from an EMBL/GenBank/DDBJ whole genome shotgun (WGS) entry which is preliminary data.</text>
</comment>
<name>A0A9P7GVU3_9HYPO</name>
<feature type="compositionally biased region" description="Basic residues" evidence="1">
    <location>
        <begin position="103"/>
        <end position="112"/>
    </location>
</feature>
<dbReference type="Gene3D" id="1.10.510.10">
    <property type="entry name" value="Transferase(Phosphotransferase) domain 1"/>
    <property type="match status" value="1"/>
</dbReference>
<dbReference type="PROSITE" id="PS50011">
    <property type="entry name" value="PROTEIN_KINASE_DOM"/>
    <property type="match status" value="1"/>
</dbReference>
<dbReference type="CDD" id="cd00180">
    <property type="entry name" value="PKc"/>
    <property type="match status" value="1"/>
</dbReference>
<dbReference type="SMART" id="SM00220">
    <property type="entry name" value="S_TKc"/>
    <property type="match status" value="1"/>
</dbReference>
<feature type="domain" description="Protein kinase" evidence="3">
    <location>
        <begin position="171"/>
        <end position="486"/>
    </location>
</feature>
<dbReference type="GO" id="GO:0004674">
    <property type="term" value="F:protein serine/threonine kinase activity"/>
    <property type="evidence" value="ECO:0007669"/>
    <property type="project" value="TreeGrafter"/>
</dbReference>
<accession>A0A9P7GVU3</accession>
<keyword evidence="2" id="KW-0812">Transmembrane</keyword>
<feature type="region of interest" description="Disordered" evidence="1">
    <location>
        <begin position="75"/>
        <end position="129"/>
    </location>
</feature>
<feature type="transmembrane region" description="Helical" evidence="2">
    <location>
        <begin position="831"/>
        <end position="852"/>
    </location>
</feature>
<dbReference type="Proteomes" id="UP000782241">
    <property type="component" value="Unassembled WGS sequence"/>
</dbReference>
<dbReference type="InterPro" id="IPR008271">
    <property type="entry name" value="Ser/Thr_kinase_AS"/>
</dbReference>
<evidence type="ECO:0000256" key="1">
    <source>
        <dbReference type="SAM" id="MobiDB-lite"/>
    </source>
</evidence>
<dbReference type="PANTHER" id="PTHR24359">
    <property type="entry name" value="SERINE/THREONINE-PROTEIN KINASE SBK1"/>
    <property type="match status" value="1"/>
</dbReference>